<feature type="compositionally biased region" description="Low complexity" evidence="1">
    <location>
        <begin position="23"/>
        <end position="32"/>
    </location>
</feature>
<evidence type="ECO:0000256" key="1">
    <source>
        <dbReference type="SAM" id="MobiDB-lite"/>
    </source>
</evidence>
<dbReference type="AlphaFoldDB" id="A0A1D9LC72"/>
<protein>
    <submittedName>
        <fullName evidence="2">Uncharacterized protein</fullName>
    </submittedName>
</protein>
<reference evidence="2 3" key="1">
    <citation type="submission" date="2016-10" db="EMBL/GenBank/DDBJ databases">
        <title>Chromobacterium muskegensis sp. nov., an insecticidal bacterium isolated from Sphagnum bogs.</title>
        <authorList>
            <person name="Sparks M.E."/>
            <person name="Blackburn M.B."/>
            <person name="Gundersen-Rindal D.E."/>
            <person name="Mitchell A."/>
            <person name="Farrar R."/>
            <person name="Kuhar D."/>
        </authorList>
    </citation>
    <scope>NUCLEOTIDE SEQUENCE [LARGE SCALE GENOMIC DNA]</scope>
    <source>
        <strain evidence="2 3">21-1</strain>
    </source>
</reference>
<accession>A0A1D9LC72</accession>
<dbReference type="EMBL" id="CP017707">
    <property type="protein sequence ID" value="AOZ48869.1"/>
    <property type="molecule type" value="Genomic_DNA"/>
</dbReference>
<feature type="region of interest" description="Disordered" evidence="1">
    <location>
        <begin position="1"/>
        <end position="32"/>
    </location>
</feature>
<dbReference type="GeneID" id="68839971"/>
<organism evidence="2 3">
    <name type="scientific">Chromobacterium vaccinii</name>
    <dbReference type="NCBI Taxonomy" id="1108595"/>
    <lineage>
        <taxon>Bacteria</taxon>
        <taxon>Pseudomonadati</taxon>
        <taxon>Pseudomonadota</taxon>
        <taxon>Betaproteobacteria</taxon>
        <taxon>Neisseriales</taxon>
        <taxon>Chromobacteriaceae</taxon>
        <taxon>Chromobacterium</taxon>
    </lineage>
</organism>
<evidence type="ECO:0000313" key="2">
    <source>
        <dbReference type="EMBL" id="AOZ48869.1"/>
    </source>
</evidence>
<evidence type="ECO:0000313" key="3">
    <source>
        <dbReference type="Proteomes" id="UP000178776"/>
    </source>
</evidence>
<sequence length="75" mass="8481">MSYGKYKRAHLDETLPPPPPLTPAQRQRAAQMRDAWREAFGDDQLIRDLLDAGMIHGWRNVMSVTPIEDAPHGDA</sequence>
<dbReference type="RefSeq" id="WP_070978433.1">
    <property type="nucleotide sequence ID" value="NZ_CP017707.1"/>
</dbReference>
<gene>
    <name evidence="2" type="ORF">BKX93_01895</name>
</gene>
<dbReference type="Proteomes" id="UP000178776">
    <property type="component" value="Chromosome"/>
</dbReference>
<dbReference type="KEGG" id="cvc:BKX93_01895"/>
<name>A0A1D9LC72_9NEIS</name>
<proteinExistence type="predicted"/>
<dbReference type="STRING" id="1108595.BKX93_01895"/>